<feature type="transmembrane region" description="Helical" evidence="1">
    <location>
        <begin position="7"/>
        <end position="28"/>
    </location>
</feature>
<keyword evidence="1" id="KW-0812">Transmembrane</keyword>
<organism evidence="2 3">
    <name type="scientific">Sphingomonas ginsenosidivorax</name>
    <dbReference type="NCBI Taxonomy" id="862135"/>
    <lineage>
        <taxon>Bacteria</taxon>
        <taxon>Pseudomonadati</taxon>
        <taxon>Pseudomonadota</taxon>
        <taxon>Alphaproteobacteria</taxon>
        <taxon>Sphingomonadales</taxon>
        <taxon>Sphingomonadaceae</taxon>
        <taxon>Sphingomonas</taxon>
    </lineage>
</organism>
<name>A0A5C6UAH7_9SPHN</name>
<keyword evidence="1" id="KW-0472">Membrane</keyword>
<accession>A0A5C6UAH7</accession>
<gene>
    <name evidence="2" type="ORF">FSB78_01290</name>
</gene>
<keyword evidence="3" id="KW-1185">Reference proteome</keyword>
<evidence type="ECO:0000313" key="3">
    <source>
        <dbReference type="Proteomes" id="UP000321250"/>
    </source>
</evidence>
<reference evidence="2 3" key="1">
    <citation type="journal article" date="2013" name="Antonie Van Leeuwenhoek">
        <title>Sphingomonas ginsenosidivorax sp. nov., with the ability to transform ginsenosides.</title>
        <authorList>
            <person name="Jin X.F."/>
            <person name="Kim J.K."/>
            <person name="Liu Q.M."/>
            <person name="Kang M.S."/>
            <person name="He D."/>
            <person name="Jin F.X."/>
            <person name="Kim S.C."/>
            <person name="Im W.T."/>
        </authorList>
    </citation>
    <scope>NUCLEOTIDE SEQUENCE [LARGE SCALE GENOMIC DNA]</scope>
    <source>
        <strain evidence="2 3">KHI67</strain>
    </source>
</reference>
<proteinExistence type="predicted"/>
<dbReference type="AlphaFoldDB" id="A0A5C6UAH7"/>
<dbReference type="Proteomes" id="UP000321250">
    <property type="component" value="Unassembled WGS sequence"/>
</dbReference>
<protein>
    <submittedName>
        <fullName evidence="2">Uncharacterized protein</fullName>
    </submittedName>
</protein>
<comment type="caution">
    <text evidence="2">The sequence shown here is derived from an EMBL/GenBank/DDBJ whole genome shotgun (WGS) entry which is preliminary data.</text>
</comment>
<keyword evidence="1" id="KW-1133">Transmembrane helix</keyword>
<dbReference type="EMBL" id="VOQR01000001">
    <property type="protein sequence ID" value="TXC69744.1"/>
    <property type="molecule type" value="Genomic_DNA"/>
</dbReference>
<sequence length="71" mass="7360">MPTRLQPLLLGFGWALLVAIGAVIYVNVHPLAADDPNAALAIPFAALFSLAGGVPGGVLGWIIKRRLAGRT</sequence>
<evidence type="ECO:0000313" key="2">
    <source>
        <dbReference type="EMBL" id="TXC69744.1"/>
    </source>
</evidence>
<feature type="transmembrane region" description="Helical" evidence="1">
    <location>
        <begin position="40"/>
        <end position="63"/>
    </location>
</feature>
<evidence type="ECO:0000256" key="1">
    <source>
        <dbReference type="SAM" id="Phobius"/>
    </source>
</evidence>